<evidence type="ECO:0000256" key="2">
    <source>
        <dbReference type="ARBA" id="ARBA00022795"/>
    </source>
</evidence>
<evidence type="ECO:0000313" key="4">
    <source>
        <dbReference type="EMBL" id="MBB4659640.1"/>
    </source>
</evidence>
<dbReference type="GO" id="GO:1902209">
    <property type="term" value="P:negative regulation of bacterial-type flagellum assembly"/>
    <property type="evidence" value="ECO:0007669"/>
    <property type="project" value="InterPro"/>
</dbReference>
<sequence>MGRLTLTLRPNERFLVGGCLVENGPKRSAITVMDEGTFVLRLSDALHPNAVKTPVRRAYYAAQLILANECSPEDGKAALEVQLAALADVFAGTPHIEDVDRAAAFASAGRFHGVLMALKPLFTVEDEMLGCDSEERKAIASR</sequence>
<keyword evidence="5" id="KW-1185">Reference proteome</keyword>
<keyword evidence="4" id="KW-0966">Cell projection</keyword>
<evidence type="ECO:0000313" key="5">
    <source>
        <dbReference type="Proteomes" id="UP000563524"/>
    </source>
</evidence>
<gene>
    <name evidence="4" type="ORF">GGQ59_002177</name>
</gene>
<keyword evidence="4" id="KW-0969">Cilium</keyword>
<dbReference type="InterPro" id="IPR009967">
    <property type="entry name" value="Flagellum_FlbT"/>
</dbReference>
<name>A0A840I6L2_9PROT</name>
<dbReference type="GO" id="GO:0048027">
    <property type="term" value="F:mRNA 5'-UTR binding"/>
    <property type="evidence" value="ECO:0007669"/>
    <property type="project" value="InterPro"/>
</dbReference>
<keyword evidence="3" id="KW-0694">RNA-binding</keyword>
<dbReference type="GO" id="GO:0044781">
    <property type="term" value="P:bacterial-type flagellum organization"/>
    <property type="evidence" value="ECO:0007669"/>
    <property type="project" value="UniProtKB-KW"/>
</dbReference>
<dbReference type="Proteomes" id="UP000563524">
    <property type="component" value="Unassembled WGS sequence"/>
</dbReference>
<dbReference type="GO" id="GO:0006402">
    <property type="term" value="P:mRNA catabolic process"/>
    <property type="evidence" value="ECO:0007669"/>
    <property type="project" value="InterPro"/>
</dbReference>
<accession>A0A840I6L2</accession>
<organism evidence="4 5">
    <name type="scientific">Parvularcula dongshanensis</name>
    <dbReference type="NCBI Taxonomy" id="1173995"/>
    <lineage>
        <taxon>Bacteria</taxon>
        <taxon>Pseudomonadati</taxon>
        <taxon>Pseudomonadota</taxon>
        <taxon>Alphaproteobacteria</taxon>
        <taxon>Parvularculales</taxon>
        <taxon>Parvularculaceae</taxon>
        <taxon>Parvularcula</taxon>
    </lineage>
</organism>
<keyword evidence="4" id="KW-0282">Flagellum</keyword>
<protein>
    <submittedName>
        <fullName evidence="4">Flagellar protein FlbT</fullName>
    </submittedName>
</protein>
<evidence type="ECO:0000256" key="1">
    <source>
        <dbReference type="ARBA" id="ARBA00022491"/>
    </source>
</evidence>
<dbReference type="Pfam" id="PF07378">
    <property type="entry name" value="FlbT"/>
    <property type="match status" value="1"/>
</dbReference>
<dbReference type="EMBL" id="JACHOB010000004">
    <property type="protein sequence ID" value="MBB4659640.1"/>
    <property type="molecule type" value="Genomic_DNA"/>
</dbReference>
<keyword evidence="2" id="KW-1005">Bacterial flagellum biogenesis</keyword>
<evidence type="ECO:0000256" key="3">
    <source>
        <dbReference type="ARBA" id="ARBA00022884"/>
    </source>
</evidence>
<comment type="caution">
    <text evidence="4">The sequence shown here is derived from an EMBL/GenBank/DDBJ whole genome shotgun (WGS) entry which is preliminary data.</text>
</comment>
<proteinExistence type="predicted"/>
<dbReference type="AlphaFoldDB" id="A0A840I6L2"/>
<reference evidence="4 5" key="1">
    <citation type="submission" date="2020-08" db="EMBL/GenBank/DDBJ databases">
        <title>Genomic Encyclopedia of Type Strains, Phase IV (KMG-IV): sequencing the most valuable type-strain genomes for metagenomic binning, comparative biology and taxonomic classification.</title>
        <authorList>
            <person name="Goeker M."/>
        </authorList>
    </citation>
    <scope>NUCLEOTIDE SEQUENCE [LARGE SCALE GENOMIC DNA]</scope>
    <source>
        <strain evidence="4 5">DSM 102850</strain>
    </source>
</reference>
<keyword evidence="1" id="KW-0678">Repressor</keyword>
<dbReference type="RefSeq" id="WP_183818431.1">
    <property type="nucleotide sequence ID" value="NZ_JACHOB010000004.1"/>
</dbReference>